<organism evidence="9 10">
    <name type="scientific">Rhizobium puerariae</name>
    <dbReference type="NCBI Taxonomy" id="1585791"/>
    <lineage>
        <taxon>Bacteria</taxon>
        <taxon>Pseudomonadati</taxon>
        <taxon>Pseudomonadota</taxon>
        <taxon>Alphaproteobacteria</taxon>
        <taxon>Hyphomicrobiales</taxon>
        <taxon>Rhizobiaceae</taxon>
        <taxon>Rhizobium/Agrobacterium group</taxon>
        <taxon>Rhizobium</taxon>
    </lineage>
</organism>
<keyword evidence="3 7" id="KW-0349">Heme</keyword>
<evidence type="ECO:0000256" key="4">
    <source>
        <dbReference type="ARBA" id="ARBA00022723"/>
    </source>
</evidence>
<dbReference type="SUPFAM" id="SSF56634">
    <property type="entry name" value="Heme-dependent catalase-like"/>
    <property type="match status" value="1"/>
</dbReference>
<evidence type="ECO:0000256" key="2">
    <source>
        <dbReference type="ARBA" id="ARBA00022559"/>
    </source>
</evidence>
<proteinExistence type="inferred from homology"/>
<dbReference type="EC" id="1.11.1.-" evidence="7"/>
<evidence type="ECO:0000256" key="7">
    <source>
        <dbReference type="PIRNR" id="PIRNR000296"/>
    </source>
</evidence>
<dbReference type="InterPro" id="IPR011614">
    <property type="entry name" value="Catalase_core"/>
</dbReference>
<dbReference type="InterPro" id="IPR020835">
    <property type="entry name" value="Catalase_sf"/>
</dbReference>
<keyword evidence="6 7" id="KW-0408">Iron</keyword>
<dbReference type="PROSITE" id="PS51402">
    <property type="entry name" value="CATALASE_3"/>
    <property type="match status" value="1"/>
</dbReference>
<dbReference type="RefSeq" id="WP_377265694.1">
    <property type="nucleotide sequence ID" value="NZ_JBHMAA010000040.1"/>
</dbReference>
<sequence>MTQNSQYRHAETIIDRIHGVLGHFPGYRTLHADGRLYKGTFKAYEQARRFTRAAHLQGQEVPVSVRFSKGGGNPHAFFNATVGMATRFYLDDGRVTHLVMLSQKLFFASTIEQFVGLVTSAQPLEPGGPVNKAGLDAFLAVNPNVLNVFRMRAAALAPVSFGNTEFHAVHAFRYLNASDEVTHVRCHWVPLDDVKGQAPEVLTHQSVDVLFGEMNERLKTAPVSFELELEIGEPGDPLNDATALWPEGRQRVRIGRLTVTAPTSEDELGDRLMNHDPTMLVDGIEATDDPILQIRRGVYEMSAAQRSGGWKDLAPAGSQAGE</sequence>
<dbReference type="Pfam" id="PF00199">
    <property type="entry name" value="Catalase"/>
    <property type="match status" value="1"/>
</dbReference>
<dbReference type="GO" id="GO:0004096">
    <property type="term" value="F:catalase activity"/>
    <property type="evidence" value="ECO:0007669"/>
    <property type="project" value="UniProtKB-EC"/>
</dbReference>
<keyword evidence="10" id="KW-1185">Reference proteome</keyword>
<feature type="domain" description="Catalase core" evidence="8">
    <location>
        <begin position="2"/>
        <end position="322"/>
    </location>
</feature>
<evidence type="ECO:0000256" key="5">
    <source>
        <dbReference type="ARBA" id="ARBA00023002"/>
    </source>
</evidence>
<dbReference type="PANTHER" id="PTHR11465:SF9">
    <property type="entry name" value="CATALASE"/>
    <property type="match status" value="1"/>
</dbReference>
<comment type="caution">
    <text evidence="9">The sequence shown here is derived from an EMBL/GenBank/DDBJ whole genome shotgun (WGS) entry which is preliminary data.</text>
</comment>
<dbReference type="EMBL" id="JBHMAA010000040">
    <property type="protein sequence ID" value="MFB9952895.1"/>
    <property type="molecule type" value="Genomic_DNA"/>
</dbReference>
<evidence type="ECO:0000259" key="8">
    <source>
        <dbReference type="SMART" id="SM01060"/>
    </source>
</evidence>
<dbReference type="InterPro" id="IPR024168">
    <property type="entry name" value="Catalase_SrpA-type_pred"/>
</dbReference>
<comment type="cofactor">
    <cofactor evidence="7">
        <name>heme</name>
        <dbReference type="ChEBI" id="CHEBI:30413"/>
    </cofactor>
</comment>
<accession>A0ABV6AQM2</accession>
<reference evidence="9 10" key="1">
    <citation type="submission" date="2024-09" db="EMBL/GenBank/DDBJ databases">
        <authorList>
            <person name="Sun Q."/>
            <person name="Mori K."/>
        </authorList>
    </citation>
    <scope>NUCLEOTIDE SEQUENCE [LARGE SCALE GENOMIC DNA]</scope>
    <source>
        <strain evidence="9 10">TBRC 4938</strain>
    </source>
</reference>
<dbReference type="SMART" id="SM01060">
    <property type="entry name" value="Catalase"/>
    <property type="match status" value="1"/>
</dbReference>
<keyword evidence="2 7" id="KW-0575">Peroxidase</keyword>
<dbReference type="Proteomes" id="UP001589692">
    <property type="component" value="Unassembled WGS sequence"/>
</dbReference>
<evidence type="ECO:0000313" key="10">
    <source>
        <dbReference type="Proteomes" id="UP001589692"/>
    </source>
</evidence>
<evidence type="ECO:0000256" key="6">
    <source>
        <dbReference type="ARBA" id="ARBA00023004"/>
    </source>
</evidence>
<comment type="function">
    <text evidence="7">Has an organic peroxide-dependent peroxidase activity.</text>
</comment>
<dbReference type="PANTHER" id="PTHR11465">
    <property type="entry name" value="CATALASE"/>
    <property type="match status" value="1"/>
</dbReference>
<protein>
    <recommendedName>
        <fullName evidence="7">Catalase-related peroxidase</fullName>
        <ecNumber evidence="7">1.11.1.-</ecNumber>
    </recommendedName>
</protein>
<evidence type="ECO:0000256" key="1">
    <source>
        <dbReference type="ARBA" id="ARBA00005329"/>
    </source>
</evidence>
<evidence type="ECO:0000313" key="9">
    <source>
        <dbReference type="EMBL" id="MFB9952895.1"/>
    </source>
</evidence>
<evidence type="ECO:0000256" key="3">
    <source>
        <dbReference type="ARBA" id="ARBA00022617"/>
    </source>
</evidence>
<dbReference type="InterPro" id="IPR018028">
    <property type="entry name" value="Catalase"/>
</dbReference>
<name>A0ABV6AQM2_9HYPH</name>
<keyword evidence="5 7" id="KW-0560">Oxidoreductase</keyword>
<keyword evidence="4 7" id="KW-0479">Metal-binding</keyword>
<dbReference type="Gene3D" id="2.40.180.10">
    <property type="entry name" value="Catalase core domain"/>
    <property type="match status" value="1"/>
</dbReference>
<gene>
    <name evidence="9" type="ORF">ACFFP0_28970</name>
</gene>
<dbReference type="PIRSF" id="PIRSF000296">
    <property type="entry name" value="SrpA"/>
    <property type="match status" value="1"/>
</dbReference>
<comment type="similarity">
    <text evidence="1 7">Belongs to the catalase family.</text>
</comment>
<dbReference type="Gene3D" id="1.20.1280.120">
    <property type="match status" value="1"/>
</dbReference>